<organism evidence="2 3">
    <name type="scientific">Pseudonocardia ammonioxydans</name>
    <dbReference type="NCBI Taxonomy" id="260086"/>
    <lineage>
        <taxon>Bacteria</taxon>
        <taxon>Bacillati</taxon>
        <taxon>Actinomycetota</taxon>
        <taxon>Actinomycetes</taxon>
        <taxon>Pseudonocardiales</taxon>
        <taxon>Pseudonocardiaceae</taxon>
        <taxon>Pseudonocardia</taxon>
    </lineage>
</organism>
<dbReference type="SMART" id="SM00421">
    <property type="entry name" value="HTH_LUXR"/>
    <property type="match status" value="1"/>
</dbReference>
<dbReference type="AlphaFoldDB" id="A0A1I4X3P9"/>
<evidence type="ECO:0000313" key="2">
    <source>
        <dbReference type="EMBL" id="SFN20262.1"/>
    </source>
</evidence>
<dbReference type="EMBL" id="FOUY01000010">
    <property type="protein sequence ID" value="SFN20262.1"/>
    <property type="molecule type" value="Genomic_DNA"/>
</dbReference>
<dbReference type="GO" id="GO:0006355">
    <property type="term" value="P:regulation of DNA-templated transcription"/>
    <property type="evidence" value="ECO:0007669"/>
    <property type="project" value="InterPro"/>
</dbReference>
<dbReference type="InterPro" id="IPR049945">
    <property type="entry name" value="AAA_22"/>
</dbReference>
<dbReference type="PROSITE" id="PS50043">
    <property type="entry name" value="HTH_LUXR_2"/>
    <property type="match status" value="1"/>
</dbReference>
<dbReference type="CDD" id="cd06170">
    <property type="entry name" value="LuxR_C_like"/>
    <property type="match status" value="1"/>
</dbReference>
<dbReference type="Gene3D" id="1.25.40.10">
    <property type="entry name" value="Tetratricopeptide repeat domain"/>
    <property type="match status" value="1"/>
</dbReference>
<dbReference type="Pfam" id="PF25873">
    <property type="entry name" value="WHD_MalT"/>
    <property type="match status" value="1"/>
</dbReference>
<dbReference type="GO" id="GO:0003677">
    <property type="term" value="F:DNA binding"/>
    <property type="evidence" value="ECO:0007669"/>
    <property type="project" value="InterPro"/>
</dbReference>
<sequence length="853" mass="89997">MATIALSRTTPPALPRDLVPRPALRRVLDEGADRALTLVCAPPGFGKSLLLAEWVRRCPQAPAVWASLDEEDDDPRQFRSVLLEALRDNPAVPASSGLQRLLVSRTGLDRDLLDELCAALGELPRPLRLILDDVHHLRSAPVVEDLRTLVRGSGPALQLVVASRLDPPLPLSRLRLDDELCELRAGQLRFSEAETALLFERGGVRLGPDHRGVLQDRTGGWPAGLRLAQRSLHGHPDPDRFVTAFSGDECSVSDYLIGEVLAGIGHVAREVLRRTSIADPVPAALAVELCEREDAADILDTLVRDLGLLTTTGAGRCDYRVQELLRSHLLADLGRGGDECVAALHRRAAHWWDRQGHPVQALRHASRSADRTVLTDLLHRRAGVLVARGEHAAVQGAAAALAASPPATAWQATAAAWGALERGDRRAVTAQARRARGAGAPPDPTRDALLRTVERFAGLRTCAPEPAPAPRDPALGALVLAGRGTTRGLLAAGRQDLGSALARAHRLDLPLLEVHCRCVLGVSAWADGDLRAAADAAGAATAAVRDGGWAGTGWAACAHALTGLVALERGEAHAASETAEAGLRTAPAGLDPVLDFALRAVHGGALFDRGEKAAGLLELRQAHAAVAGTVVPAVLAAAVALIEHRIALGLGHASAAAGAADRLTGRPGTRAERILMQARTESAAGAFARARTTLAPLLHPSAGPARPATVVEAWLVASEVALASDDRLAARQALRAALDRARPVDVVRPFLLARAGVRALLVDELVDTDDRGRFAARLLGPRPAVLPAAVSLTPREHEVLTRLPSLLNLAEIADDLVVSVNTVKSHVRSIYDKLGAGTRRTAVLAAHERGLLG</sequence>
<dbReference type="STRING" id="260086.SAMN05216207_101020"/>
<dbReference type="Gene3D" id="3.40.50.300">
    <property type="entry name" value="P-loop containing nucleotide triphosphate hydrolases"/>
    <property type="match status" value="1"/>
</dbReference>
<proteinExistence type="predicted"/>
<reference evidence="2 3" key="1">
    <citation type="submission" date="2016-10" db="EMBL/GenBank/DDBJ databases">
        <authorList>
            <person name="de Groot N.N."/>
        </authorList>
    </citation>
    <scope>NUCLEOTIDE SEQUENCE [LARGE SCALE GENOMIC DNA]</scope>
    <source>
        <strain evidence="2 3">CGMCC 4.1877</strain>
    </source>
</reference>
<evidence type="ECO:0000313" key="3">
    <source>
        <dbReference type="Proteomes" id="UP000199614"/>
    </source>
</evidence>
<dbReference type="Gene3D" id="1.10.10.10">
    <property type="entry name" value="Winged helix-like DNA-binding domain superfamily/Winged helix DNA-binding domain"/>
    <property type="match status" value="1"/>
</dbReference>
<dbReference type="RefSeq" id="WP_177238408.1">
    <property type="nucleotide sequence ID" value="NZ_FOUY01000010.1"/>
</dbReference>
<dbReference type="InterPro" id="IPR059106">
    <property type="entry name" value="WHD_MalT"/>
</dbReference>
<dbReference type="SUPFAM" id="SSF46894">
    <property type="entry name" value="C-terminal effector domain of the bipartite response regulators"/>
    <property type="match status" value="1"/>
</dbReference>
<dbReference type="InterPro" id="IPR011990">
    <property type="entry name" value="TPR-like_helical_dom_sf"/>
</dbReference>
<gene>
    <name evidence="2" type="ORF">SAMN05216207_101020</name>
</gene>
<dbReference type="InterPro" id="IPR027417">
    <property type="entry name" value="P-loop_NTPase"/>
</dbReference>
<dbReference type="InterPro" id="IPR000792">
    <property type="entry name" value="Tscrpt_reg_LuxR_C"/>
</dbReference>
<dbReference type="SUPFAM" id="SSF52540">
    <property type="entry name" value="P-loop containing nucleoside triphosphate hydrolases"/>
    <property type="match status" value="1"/>
</dbReference>
<dbReference type="Pfam" id="PF13401">
    <property type="entry name" value="AAA_22"/>
    <property type="match status" value="1"/>
</dbReference>
<dbReference type="InterPro" id="IPR016032">
    <property type="entry name" value="Sig_transdc_resp-reg_C-effctor"/>
</dbReference>
<dbReference type="GO" id="GO:0016887">
    <property type="term" value="F:ATP hydrolysis activity"/>
    <property type="evidence" value="ECO:0007669"/>
    <property type="project" value="InterPro"/>
</dbReference>
<protein>
    <submittedName>
        <fullName evidence="2">LuxR family transcriptional regulator, maltose regulon positive regulatory protein</fullName>
    </submittedName>
</protein>
<name>A0A1I4X3P9_PSUAM</name>
<feature type="domain" description="HTH luxR-type" evidence="1">
    <location>
        <begin position="785"/>
        <end position="850"/>
    </location>
</feature>
<dbReference type="InterPro" id="IPR036388">
    <property type="entry name" value="WH-like_DNA-bd_sf"/>
</dbReference>
<evidence type="ECO:0000259" key="1">
    <source>
        <dbReference type="PROSITE" id="PS50043"/>
    </source>
</evidence>
<dbReference type="Pfam" id="PF00196">
    <property type="entry name" value="GerE"/>
    <property type="match status" value="1"/>
</dbReference>
<dbReference type="Proteomes" id="UP000199614">
    <property type="component" value="Unassembled WGS sequence"/>
</dbReference>
<keyword evidence="3" id="KW-1185">Reference proteome</keyword>
<accession>A0A1I4X3P9</accession>